<dbReference type="AlphaFoldDB" id="A0A1G9SFK7"/>
<dbReference type="Proteomes" id="UP000199068">
    <property type="component" value="Unassembled WGS sequence"/>
</dbReference>
<proteinExistence type="predicted"/>
<dbReference type="EMBL" id="FNGW01000009">
    <property type="protein sequence ID" value="SDM34120.1"/>
    <property type="molecule type" value="Genomic_DNA"/>
</dbReference>
<keyword evidence="2" id="KW-1185">Reference proteome</keyword>
<sequence length="111" mass="12670">MDISDTLKIKLKNYKENNHSNIDIEVYPKDKSLSIALDTFAFSLKSLTIDVIKFFNNNNFECAHTNRYINKNPILQLEGNQFTLHMSFFGCATGNAYSAAPHQRAILKLIN</sequence>
<protein>
    <submittedName>
        <fullName evidence="1">Uncharacterized protein</fullName>
    </submittedName>
</protein>
<evidence type="ECO:0000313" key="1">
    <source>
        <dbReference type="EMBL" id="SDM34120.1"/>
    </source>
</evidence>
<reference evidence="1 2" key="1">
    <citation type="submission" date="2016-10" db="EMBL/GenBank/DDBJ databases">
        <authorList>
            <person name="de Groot N.N."/>
        </authorList>
    </citation>
    <scope>NUCLEOTIDE SEQUENCE [LARGE SCALE GENOMIC DNA]</scope>
    <source>
        <strain evidence="1 2">DSM 797</strain>
    </source>
</reference>
<organism evidence="1 2">
    <name type="scientific">Romboutsia lituseburensis DSM 797</name>
    <dbReference type="NCBI Taxonomy" id="1121325"/>
    <lineage>
        <taxon>Bacteria</taxon>
        <taxon>Bacillati</taxon>
        <taxon>Bacillota</taxon>
        <taxon>Clostridia</taxon>
        <taxon>Peptostreptococcales</taxon>
        <taxon>Peptostreptococcaceae</taxon>
        <taxon>Romboutsia</taxon>
    </lineage>
</organism>
<gene>
    <name evidence="1" type="ORF">SAMN04515677_10993</name>
</gene>
<accession>A0A1G9SFK7</accession>
<name>A0A1G9SFK7_9FIRM</name>
<dbReference type="RefSeq" id="WP_092727305.1">
    <property type="nucleotide sequence ID" value="NZ_FNGW01000009.1"/>
</dbReference>
<evidence type="ECO:0000313" key="2">
    <source>
        <dbReference type="Proteomes" id="UP000199068"/>
    </source>
</evidence>